<accession>A0AAU6T3L3</accession>
<dbReference type="AlphaFoldDB" id="A0AAU6T3L3"/>
<protein>
    <submittedName>
        <fullName evidence="2">Uncharacterized protein</fullName>
    </submittedName>
</protein>
<organism evidence="2">
    <name type="scientific">Aeromonas sp. 19NY04SH05-1</name>
    <dbReference type="NCBI Taxonomy" id="2920537"/>
    <lineage>
        <taxon>Bacteria</taxon>
        <taxon>Pseudomonadati</taxon>
        <taxon>Pseudomonadota</taxon>
        <taxon>Gammaproteobacteria</taxon>
        <taxon>Aeromonadales</taxon>
        <taxon>Aeromonadaceae</taxon>
        <taxon>Aeromonas</taxon>
    </lineage>
</organism>
<sequence>MTVVNFRAGPIRSVPYFARLFAFISASQPYRVMFFLLAILSGDTGWIGDMVD</sequence>
<name>A0AAU6T3L3_9GAMM</name>
<evidence type="ECO:0000313" key="2">
    <source>
        <dbReference type="EMBL" id="XAG39686.1"/>
    </source>
</evidence>
<proteinExistence type="predicted"/>
<dbReference type="RefSeq" id="WP_338610031.1">
    <property type="nucleotide sequence ID" value="NZ_CP095328.1"/>
</dbReference>
<feature type="transmembrane region" description="Helical" evidence="1">
    <location>
        <begin position="20"/>
        <end position="40"/>
    </location>
</feature>
<keyword evidence="1" id="KW-0472">Membrane</keyword>
<keyword evidence="1" id="KW-1133">Transmembrane helix</keyword>
<evidence type="ECO:0000256" key="1">
    <source>
        <dbReference type="SAM" id="Phobius"/>
    </source>
</evidence>
<gene>
    <name evidence="2" type="ORF">MRK42_11665</name>
</gene>
<reference evidence="2" key="1">
    <citation type="submission" date="2022-03" db="EMBL/GenBank/DDBJ databases">
        <title>Sea Food Isolates.</title>
        <authorList>
            <person name="Li C."/>
        </authorList>
    </citation>
    <scope>NUCLEOTIDE SEQUENCE</scope>
    <source>
        <strain evidence="2">19NY04SH05-1</strain>
    </source>
</reference>
<dbReference type="EMBL" id="CP095328">
    <property type="protein sequence ID" value="XAG39686.1"/>
    <property type="molecule type" value="Genomic_DNA"/>
</dbReference>
<keyword evidence="1" id="KW-0812">Transmembrane</keyword>